<dbReference type="InterPro" id="IPR017972">
    <property type="entry name" value="Cyt_P450_CS"/>
</dbReference>
<keyword evidence="2" id="KW-0479">Metal-binding</keyword>
<keyword evidence="2" id="KW-0408">Iron</keyword>
<dbReference type="InterPro" id="IPR001128">
    <property type="entry name" value="Cyt_P450"/>
</dbReference>
<evidence type="ECO:0000313" key="3">
    <source>
        <dbReference type="EMBL" id="MFC4694534.1"/>
    </source>
</evidence>
<organism evidence="3 4">
    <name type="scientific">Geodermatophilus arenarius</name>
    <dbReference type="NCBI Taxonomy" id="1137990"/>
    <lineage>
        <taxon>Bacteria</taxon>
        <taxon>Bacillati</taxon>
        <taxon>Actinomycetota</taxon>
        <taxon>Actinomycetes</taxon>
        <taxon>Geodermatophilales</taxon>
        <taxon>Geodermatophilaceae</taxon>
        <taxon>Geodermatophilus</taxon>
    </lineage>
</organism>
<dbReference type="PRINTS" id="PR00359">
    <property type="entry name" value="BP450"/>
</dbReference>
<sequence length="96" mass="10744">MRAEDRLLPSFPAANRDPARFERADEVVVDRQANRHAAFGLGIHRCVGSHLARTEMRVALDVWLDRVPESSLADPAAVRWSTGQIRGRRSLSLRVG</sequence>
<evidence type="ECO:0000313" key="4">
    <source>
        <dbReference type="Proteomes" id="UP001596025"/>
    </source>
</evidence>
<evidence type="ECO:0000256" key="1">
    <source>
        <dbReference type="ARBA" id="ARBA00010617"/>
    </source>
</evidence>
<comment type="caution">
    <text evidence="3">The sequence shown here is derived from an EMBL/GenBank/DDBJ whole genome shotgun (WGS) entry which is preliminary data.</text>
</comment>
<dbReference type="InterPro" id="IPR002397">
    <property type="entry name" value="Cyt_P450_B"/>
</dbReference>
<dbReference type="EMBL" id="JBHSGR010000015">
    <property type="protein sequence ID" value="MFC4694534.1"/>
    <property type="molecule type" value="Genomic_DNA"/>
</dbReference>
<keyword evidence="2" id="KW-0349">Heme</keyword>
<name>A0ABV9LK89_9ACTN</name>
<comment type="similarity">
    <text evidence="1 2">Belongs to the cytochrome P450 family.</text>
</comment>
<dbReference type="SUPFAM" id="SSF48264">
    <property type="entry name" value="Cytochrome P450"/>
    <property type="match status" value="1"/>
</dbReference>
<dbReference type="RefSeq" id="WP_387990062.1">
    <property type="nucleotide sequence ID" value="NZ_JBHSGR010000015.1"/>
</dbReference>
<dbReference type="PANTHER" id="PTHR46696">
    <property type="entry name" value="P450, PUTATIVE (EUROFUNG)-RELATED"/>
    <property type="match status" value="1"/>
</dbReference>
<dbReference type="Pfam" id="PF00067">
    <property type="entry name" value="p450"/>
    <property type="match status" value="1"/>
</dbReference>
<accession>A0ABV9LK89</accession>
<dbReference type="InterPro" id="IPR036396">
    <property type="entry name" value="Cyt_P450_sf"/>
</dbReference>
<dbReference type="PANTHER" id="PTHR46696:SF6">
    <property type="entry name" value="P450, PUTATIVE (EUROFUNG)-RELATED"/>
    <property type="match status" value="1"/>
</dbReference>
<keyword evidence="2" id="KW-0503">Monooxygenase</keyword>
<evidence type="ECO:0000256" key="2">
    <source>
        <dbReference type="RuleBase" id="RU000461"/>
    </source>
</evidence>
<keyword evidence="4" id="KW-1185">Reference proteome</keyword>
<protein>
    <submittedName>
        <fullName evidence="3">Cytochrome P450</fullName>
    </submittedName>
</protein>
<dbReference type="Proteomes" id="UP001596025">
    <property type="component" value="Unassembled WGS sequence"/>
</dbReference>
<dbReference type="Gene3D" id="1.10.630.10">
    <property type="entry name" value="Cytochrome P450"/>
    <property type="match status" value="1"/>
</dbReference>
<reference evidence="4" key="1">
    <citation type="journal article" date="2019" name="Int. J. Syst. Evol. Microbiol.">
        <title>The Global Catalogue of Microorganisms (GCM) 10K type strain sequencing project: providing services to taxonomists for standard genome sequencing and annotation.</title>
        <authorList>
            <consortium name="The Broad Institute Genomics Platform"/>
            <consortium name="The Broad Institute Genome Sequencing Center for Infectious Disease"/>
            <person name="Wu L."/>
            <person name="Ma J."/>
        </authorList>
    </citation>
    <scope>NUCLEOTIDE SEQUENCE [LARGE SCALE GENOMIC DNA]</scope>
    <source>
        <strain evidence="4">CCUG 62763</strain>
    </source>
</reference>
<gene>
    <name evidence="3" type="ORF">ACFO3M_14135</name>
</gene>
<dbReference type="PROSITE" id="PS00086">
    <property type="entry name" value="CYTOCHROME_P450"/>
    <property type="match status" value="1"/>
</dbReference>
<keyword evidence="2" id="KW-0560">Oxidoreductase</keyword>
<proteinExistence type="inferred from homology"/>